<dbReference type="AlphaFoldDB" id="R7UFU7"/>
<protein>
    <submittedName>
        <fullName evidence="3 4">Uncharacterized protein</fullName>
    </submittedName>
</protein>
<evidence type="ECO:0000256" key="2">
    <source>
        <dbReference type="SAM" id="Phobius"/>
    </source>
</evidence>
<reference evidence="3 5" key="2">
    <citation type="journal article" date="2013" name="Nature">
        <title>Insights into bilaterian evolution from three spiralian genomes.</title>
        <authorList>
            <person name="Simakov O."/>
            <person name="Marletaz F."/>
            <person name="Cho S.J."/>
            <person name="Edsinger-Gonzales E."/>
            <person name="Havlak P."/>
            <person name="Hellsten U."/>
            <person name="Kuo D.H."/>
            <person name="Larsson T."/>
            <person name="Lv J."/>
            <person name="Arendt D."/>
            <person name="Savage R."/>
            <person name="Osoegawa K."/>
            <person name="de Jong P."/>
            <person name="Grimwood J."/>
            <person name="Chapman J.A."/>
            <person name="Shapiro H."/>
            <person name="Aerts A."/>
            <person name="Otillar R.P."/>
            <person name="Terry A.Y."/>
            <person name="Boore J.L."/>
            <person name="Grigoriev I.V."/>
            <person name="Lindberg D.R."/>
            <person name="Seaver E.C."/>
            <person name="Weisblat D.A."/>
            <person name="Putnam N.H."/>
            <person name="Rokhsar D.S."/>
        </authorList>
    </citation>
    <scope>NUCLEOTIDE SEQUENCE</scope>
    <source>
        <strain evidence="3 5">I ESC-2004</strain>
    </source>
</reference>
<reference evidence="5" key="1">
    <citation type="submission" date="2012-12" db="EMBL/GenBank/DDBJ databases">
        <authorList>
            <person name="Hellsten U."/>
            <person name="Grimwood J."/>
            <person name="Chapman J.A."/>
            <person name="Shapiro H."/>
            <person name="Aerts A."/>
            <person name="Otillar R.P."/>
            <person name="Terry A.Y."/>
            <person name="Boore J.L."/>
            <person name="Simakov O."/>
            <person name="Marletaz F."/>
            <person name="Cho S.-J."/>
            <person name="Edsinger-Gonzales E."/>
            <person name="Havlak P."/>
            <person name="Kuo D.-H."/>
            <person name="Larsson T."/>
            <person name="Lv J."/>
            <person name="Arendt D."/>
            <person name="Savage R."/>
            <person name="Osoegawa K."/>
            <person name="de Jong P."/>
            <person name="Lindberg D.R."/>
            <person name="Seaver E.C."/>
            <person name="Weisblat D.A."/>
            <person name="Putnam N.H."/>
            <person name="Grigoriev I.V."/>
            <person name="Rokhsar D.S."/>
        </authorList>
    </citation>
    <scope>NUCLEOTIDE SEQUENCE</scope>
    <source>
        <strain evidence="5">I ESC-2004</strain>
    </source>
</reference>
<evidence type="ECO:0000313" key="5">
    <source>
        <dbReference type="Proteomes" id="UP000014760"/>
    </source>
</evidence>
<keyword evidence="5" id="KW-1185">Reference proteome</keyword>
<keyword evidence="2" id="KW-0472">Membrane</keyword>
<organism evidence="3">
    <name type="scientific">Capitella teleta</name>
    <name type="common">Polychaete worm</name>
    <dbReference type="NCBI Taxonomy" id="283909"/>
    <lineage>
        <taxon>Eukaryota</taxon>
        <taxon>Metazoa</taxon>
        <taxon>Spiralia</taxon>
        <taxon>Lophotrochozoa</taxon>
        <taxon>Annelida</taxon>
        <taxon>Polychaeta</taxon>
        <taxon>Sedentaria</taxon>
        <taxon>Scolecida</taxon>
        <taxon>Capitellidae</taxon>
        <taxon>Capitella</taxon>
    </lineage>
</organism>
<dbReference type="EMBL" id="AMQN01008982">
    <property type="status" value="NOT_ANNOTATED_CDS"/>
    <property type="molecule type" value="Genomic_DNA"/>
</dbReference>
<sequence length="140" mass="15933">MANIGRREIIMCSLFLGRYKDIVKYFPVSYHSTVEQMISTLKCWFRFTWCMVTFQTYVDGPSHVLPVVVGAAIAAALFLTFASLLIWWFYRKRHGYSPSRGPRLTSSREDGRDSALEGDELPGSNDKSSCILKAILLIEL</sequence>
<dbReference type="EMBL" id="KB304303">
    <property type="protein sequence ID" value="ELU02162.1"/>
    <property type="molecule type" value="Genomic_DNA"/>
</dbReference>
<feature type="region of interest" description="Disordered" evidence="1">
    <location>
        <begin position="98"/>
        <end position="124"/>
    </location>
</feature>
<evidence type="ECO:0000313" key="4">
    <source>
        <dbReference type="EnsemblMetazoa" id="CapteP209265"/>
    </source>
</evidence>
<keyword evidence="2" id="KW-0812">Transmembrane</keyword>
<dbReference type="HOGENOM" id="CLU_1836995_0_0_1"/>
<dbReference type="Proteomes" id="UP000014760">
    <property type="component" value="Unassembled WGS sequence"/>
</dbReference>
<proteinExistence type="predicted"/>
<accession>R7UFU7</accession>
<gene>
    <name evidence="3" type="ORF">CAPTEDRAFT_209265</name>
</gene>
<dbReference type="EnsemblMetazoa" id="CapteT209265">
    <property type="protein sequence ID" value="CapteP209265"/>
    <property type="gene ID" value="CapteG209265"/>
</dbReference>
<evidence type="ECO:0000256" key="1">
    <source>
        <dbReference type="SAM" id="MobiDB-lite"/>
    </source>
</evidence>
<feature type="transmembrane region" description="Helical" evidence="2">
    <location>
        <begin position="64"/>
        <end position="90"/>
    </location>
</feature>
<feature type="compositionally biased region" description="Basic and acidic residues" evidence="1">
    <location>
        <begin position="106"/>
        <end position="115"/>
    </location>
</feature>
<evidence type="ECO:0000313" key="3">
    <source>
        <dbReference type="EMBL" id="ELU02162.1"/>
    </source>
</evidence>
<name>R7UFU7_CAPTE</name>
<reference evidence="4" key="3">
    <citation type="submission" date="2015-06" db="UniProtKB">
        <authorList>
            <consortium name="EnsemblMetazoa"/>
        </authorList>
    </citation>
    <scope>IDENTIFICATION</scope>
</reference>
<keyword evidence="2" id="KW-1133">Transmembrane helix</keyword>